<comment type="caution">
    <text evidence="2">The sequence shown here is derived from an EMBL/GenBank/DDBJ whole genome shotgun (WGS) entry which is preliminary data.</text>
</comment>
<dbReference type="AlphaFoldDB" id="A0A124I569"/>
<evidence type="ECO:0000313" key="3">
    <source>
        <dbReference type="Proteomes" id="UP000053024"/>
    </source>
</evidence>
<name>A0A124I569_9ACTN</name>
<dbReference type="Proteomes" id="UP000053024">
    <property type="component" value="Unassembled WGS sequence"/>
</dbReference>
<gene>
    <name evidence="2" type="ORF">AQJ66_06045</name>
</gene>
<feature type="region of interest" description="Disordered" evidence="1">
    <location>
        <begin position="39"/>
        <end position="63"/>
    </location>
</feature>
<organism evidence="2 3">
    <name type="scientific">Streptomyces bungoensis</name>
    <dbReference type="NCBI Taxonomy" id="285568"/>
    <lineage>
        <taxon>Bacteria</taxon>
        <taxon>Bacillati</taxon>
        <taxon>Actinomycetota</taxon>
        <taxon>Actinomycetes</taxon>
        <taxon>Kitasatosporales</taxon>
        <taxon>Streptomycetaceae</taxon>
        <taxon>Streptomyces</taxon>
    </lineage>
</organism>
<protein>
    <submittedName>
        <fullName evidence="2">Uncharacterized protein</fullName>
    </submittedName>
</protein>
<accession>A0A124I569</accession>
<reference evidence="2 3" key="1">
    <citation type="submission" date="2015-10" db="EMBL/GenBank/DDBJ databases">
        <title>Draft genome sequence of Streptomyces bungoensis DSM 41781, type strain for the species Streptomyces bungoensis.</title>
        <authorList>
            <person name="Ruckert C."/>
            <person name="Winkler A."/>
            <person name="Kalinowski J."/>
            <person name="Kampfer P."/>
            <person name="Glaeser S."/>
        </authorList>
    </citation>
    <scope>NUCLEOTIDE SEQUENCE [LARGE SCALE GENOMIC DNA]</scope>
    <source>
        <strain evidence="2 3">DSM 41781</strain>
    </source>
</reference>
<dbReference type="STRING" id="285568.AQJ66_06045"/>
<proteinExistence type="predicted"/>
<keyword evidence="3" id="KW-1185">Reference proteome</keyword>
<sequence>MDGAEGSGAGSGEGAEAGVAAADLVLGFELEVAVVVGREGGDLTPGRAREGRLRLPRHPGRAR</sequence>
<feature type="compositionally biased region" description="Basic residues" evidence="1">
    <location>
        <begin position="54"/>
        <end position="63"/>
    </location>
</feature>
<evidence type="ECO:0000256" key="1">
    <source>
        <dbReference type="SAM" id="MobiDB-lite"/>
    </source>
</evidence>
<evidence type="ECO:0000313" key="2">
    <source>
        <dbReference type="EMBL" id="KUN89021.1"/>
    </source>
</evidence>
<dbReference type="EMBL" id="LMWX01000008">
    <property type="protein sequence ID" value="KUN89021.1"/>
    <property type="molecule type" value="Genomic_DNA"/>
</dbReference>